<evidence type="ECO:0000256" key="10">
    <source>
        <dbReference type="ARBA" id="ARBA00048807"/>
    </source>
</evidence>
<organism evidence="11 12">
    <name type="scientific">Gimesia panareensis</name>
    <dbReference type="NCBI Taxonomy" id="2527978"/>
    <lineage>
        <taxon>Bacteria</taxon>
        <taxon>Pseudomonadati</taxon>
        <taxon>Planctomycetota</taxon>
        <taxon>Planctomycetia</taxon>
        <taxon>Planctomycetales</taxon>
        <taxon>Planctomycetaceae</taxon>
        <taxon>Gimesia</taxon>
    </lineage>
</organism>
<name>A0A517Q2N4_9PLAN</name>
<dbReference type="Gene3D" id="3.30.479.10">
    <property type="entry name" value="6-pyruvoyl tetrahydropterin synthase/QueD"/>
    <property type="match status" value="1"/>
</dbReference>
<dbReference type="SUPFAM" id="SSF55620">
    <property type="entry name" value="Tetrahydrobiopterin biosynthesis enzymes-like"/>
    <property type="match status" value="1"/>
</dbReference>
<dbReference type="InterPro" id="IPR038418">
    <property type="entry name" value="6-PTP_synth/QueD_sf"/>
</dbReference>
<dbReference type="UniPathway" id="UPA00391"/>
<proteinExistence type="inferred from homology"/>
<dbReference type="AlphaFoldDB" id="A0A517Q2N4"/>
<dbReference type="Pfam" id="PF01242">
    <property type="entry name" value="PTPS"/>
    <property type="match status" value="1"/>
</dbReference>
<keyword evidence="8 11" id="KW-0456">Lyase</keyword>
<evidence type="ECO:0000256" key="7">
    <source>
        <dbReference type="ARBA" id="ARBA00022833"/>
    </source>
</evidence>
<dbReference type="GO" id="GO:0070497">
    <property type="term" value="F:6-carboxytetrahydropterin synthase activity"/>
    <property type="evidence" value="ECO:0007669"/>
    <property type="project" value="UniProtKB-EC"/>
</dbReference>
<dbReference type="PANTHER" id="PTHR12589">
    <property type="entry name" value="PYRUVOYL TETRAHYDROBIOPTERIN SYNTHASE"/>
    <property type="match status" value="1"/>
</dbReference>
<dbReference type="RefSeq" id="WP_145448404.1">
    <property type="nucleotide sequence ID" value="NZ_CP037421.1"/>
</dbReference>
<evidence type="ECO:0000256" key="3">
    <source>
        <dbReference type="ARBA" id="ARBA00008900"/>
    </source>
</evidence>
<sequence length="168" mass="19348">MKDSVPRYKVRVTKDHLVFSAAHFITFNGNICERLHGHNWRVAAELTGPLDENGYVFDFIALRDQLQKTVDALDHRVLLPTQHAQIKVREEQDEVEATFENRRWVFPREDCILLPVANTTAELIAHWIGQQLMAVIRSDAASQIESIQIEVEENFGQWALCELPVTRT</sequence>
<dbReference type="EMBL" id="CP037421">
    <property type="protein sequence ID" value="QDT25880.1"/>
    <property type="molecule type" value="Genomic_DNA"/>
</dbReference>
<reference evidence="11 12" key="1">
    <citation type="submission" date="2019-03" db="EMBL/GenBank/DDBJ databases">
        <title>Deep-cultivation of Planctomycetes and their phenomic and genomic characterization uncovers novel biology.</title>
        <authorList>
            <person name="Wiegand S."/>
            <person name="Jogler M."/>
            <person name="Boedeker C."/>
            <person name="Pinto D."/>
            <person name="Vollmers J."/>
            <person name="Rivas-Marin E."/>
            <person name="Kohn T."/>
            <person name="Peeters S.H."/>
            <person name="Heuer A."/>
            <person name="Rast P."/>
            <person name="Oberbeckmann S."/>
            <person name="Bunk B."/>
            <person name="Jeske O."/>
            <person name="Meyerdierks A."/>
            <person name="Storesund J.E."/>
            <person name="Kallscheuer N."/>
            <person name="Luecker S."/>
            <person name="Lage O.M."/>
            <person name="Pohl T."/>
            <person name="Merkel B.J."/>
            <person name="Hornburger P."/>
            <person name="Mueller R.-W."/>
            <person name="Bruemmer F."/>
            <person name="Labrenz M."/>
            <person name="Spormann A.M."/>
            <person name="Op den Camp H."/>
            <person name="Overmann J."/>
            <person name="Amann R."/>
            <person name="Jetten M.S.M."/>
            <person name="Mascher T."/>
            <person name="Medema M.H."/>
            <person name="Devos D.P."/>
            <person name="Kaster A.-K."/>
            <person name="Ovreas L."/>
            <person name="Rohde M."/>
            <person name="Galperin M.Y."/>
            <person name="Jogler C."/>
        </authorList>
    </citation>
    <scope>NUCLEOTIDE SEQUENCE [LARGE SCALE GENOMIC DNA]</scope>
    <source>
        <strain evidence="11 12">Enr10</strain>
    </source>
</reference>
<comment type="cofactor">
    <cofactor evidence="1">
        <name>Zn(2+)</name>
        <dbReference type="ChEBI" id="CHEBI:29105"/>
    </cofactor>
</comment>
<dbReference type="Proteomes" id="UP000315647">
    <property type="component" value="Chromosome"/>
</dbReference>
<evidence type="ECO:0000313" key="11">
    <source>
        <dbReference type="EMBL" id="QDT25880.1"/>
    </source>
</evidence>
<gene>
    <name evidence="11" type="primary">queD_1</name>
    <name evidence="11" type="ORF">Enr10x_11780</name>
</gene>
<keyword evidence="6" id="KW-0479">Metal-binding</keyword>
<evidence type="ECO:0000313" key="12">
    <source>
        <dbReference type="Proteomes" id="UP000315647"/>
    </source>
</evidence>
<accession>A0A517Q2N4</accession>
<evidence type="ECO:0000256" key="6">
    <source>
        <dbReference type="ARBA" id="ARBA00022723"/>
    </source>
</evidence>
<dbReference type="InterPro" id="IPR007115">
    <property type="entry name" value="6-PTP_synth/QueD"/>
</dbReference>
<evidence type="ECO:0000256" key="9">
    <source>
        <dbReference type="ARBA" id="ARBA00031449"/>
    </source>
</evidence>
<dbReference type="GO" id="GO:0046872">
    <property type="term" value="F:metal ion binding"/>
    <property type="evidence" value="ECO:0007669"/>
    <property type="project" value="UniProtKB-KW"/>
</dbReference>
<dbReference type="PANTHER" id="PTHR12589:SF7">
    <property type="entry name" value="6-PYRUVOYL TETRAHYDROBIOPTERIN SYNTHASE"/>
    <property type="match status" value="1"/>
</dbReference>
<keyword evidence="7" id="KW-0862">Zinc</keyword>
<protein>
    <recommendedName>
        <fullName evidence="5">6-carboxy-5,6,7,8-tetrahydropterin synthase</fullName>
        <ecNumber evidence="4">4.1.2.50</ecNumber>
    </recommendedName>
    <alternativeName>
        <fullName evidence="9">Queuosine biosynthesis protein QueD</fullName>
    </alternativeName>
</protein>
<comment type="pathway">
    <text evidence="2">Purine metabolism; 7-cyano-7-deazaguanine biosynthesis.</text>
</comment>
<evidence type="ECO:0000256" key="4">
    <source>
        <dbReference type="ARBA" id="ARBA00012982"/>
    </source>
</evidence>
<evidence type="ECO:0000256" key="8">
    <source>
        <dbReference type="ARBA" id="ARBA00023239"/>
    </source>
</evidence>
<dbReference type="EC" id="4.1.2.50" evidence="4"/>
<keyword evidence="12" id="KW-1185">Reference proteome</keyword>
<comment type="similarity">
    <text evidence="3">Belongs to the PTPS family. QueD subfamily.</text>
</comment>
<comment type="catalytic activity">
    <reaction evidence="10">
        <text>7,8-dihydroneopterin 3'-triphosphate + H2O = 6-carboxy-5,6,7,8-tetrahydropterin + triphosphate + acetaldehyde + 2 H(+)</text>
        <dbReference type="Rhea" id="RHEA:27966"/>
        <dbReference type="ChEBI" id="CHEBI:15343"/>
        <dbReference type="ChEBI" id="CHEBI:15377"/>
        <dbReference type="ChEBI" id="CHEBI:15378"/>
        <dbReference type="ChEBI" id="CHEBI:18036"/>
        <dbReference type="ChEBI" id="CHEBI:58462"/>
        <dbReference type="ChEBI" id="CHEBI:61032"/>
        <dbReference type="EC" id="4.1.2.50"/>
    </reaction>
</comment>
<evidence type="ECO:0000256" key="2">
    <source>
        <dbReference type="ARBA" id="ARBA00005061"/>
    </source>
</evidence>
<evidence type="ECO:0000256" key="1">
    <source>
        <dbReference type="ARBA" id="ARBA00001947"/>
    </source>
</evidence>
<evidence type="ECO:0000256" key="5">
    <source>
        <dbReference type="ARBA" id="ARBA00018141"/>
    </source>
</evidence>